<keyword evidence="4" id="KW-0808">Transferase</keyword>
<evidence type="ECO:0000256" key="8">
    <source>
        <dbReference type="ARBA" id="ARBA00022833"/>
    </source>
</evidence>
<proteinExistence type="predicted"/>
<dbReference type="InParanoid" id="A0A3Q3L5I6"/>
<feature type="domain" description="GRF-type" evidence="10">
    <location>
        <begin position="25"/>
        <end position="67"/>
    </location>
</feature>
<dbReference type="Pfam" id="PF06839">
    <property type="entry name" value="Zn_ribbon_GRF"/>
    <property type="match status" value="1"/>
</dbReference>
<dbReference type="GO" id="GO:0005730">
    <property type="term" value="C:nucleolus"/>
    <property type="evidence" value="ECO:0007669"/>
    <property type="project" value="TreeGrafter"/>
</dbReference>
<evidence type="ECO:0000313" key="12">
    <source>
        <dbReference type="Proteomes" id="UP000261640"/>
    </source>
</evidence>
<keyword evidence="3" id="KW-0489">Methyltransferase</keyword>
<dbReference type="GO" id="GO:0005737">
    <property type="term" value="C:cytoplasm"/>
    <property type="evidence" value="ECO:0007669"/>
    <property type="project" value="UniProtKB-SubCell"/>
</dbReference>
<dbReference type="Ensembl" id="ENSMAMT00000005010.2">
    <property type="protein sequence ID" value="ENSMAMP00000004889.1"/>
    <property type="gene ID" value="ENSMAMG00000003297.2"/>
</dbReference>
<keyword evidence="8" id="KW-0862">Zinc</keyword>
<keyword evidence="12" id="KW-1185">Reference proteome</keyword>
<reference evidence="11" key="2">
    <citation type="submission" date="2025-09" db="UniProtKB">
        <authorList>
            <consortium name="Ensembl"/>
        </authorList>
    </citation>
    <scope>IDENTIFICATION</scope>
</reference>
<comment type="subcellular location">
    <subcellularLocation>
        <location evidence="1">Cytoplasm</location>
    </subcellularLocation>
</comment>
<evidence type="ECO:0000256" key="4">
    <source>
        <dbReference type="ARBA" id="ARBA00022679"/>
    </source>
</evidence>
<evidence type="ECO:0000256" key="9">
    <source>
        <dbReference type="PROSITE-ProRule" id="PRU01343"/>
    </source>
</evidence>
<dbReference type="AlphaFoldDB" id="A0A3Q3L5I6"/>
<reference evidence="11" key="1">
    <citation type="submission" date="2025-08" db="UniProtKB">
        <authorList>
            <consortium name="Ensembl"/>
        </authorList>
    </citation>
    <scope>IDENTIFICATION</scope>
</reference>
<organism evidence="11 12">
    <name type="scientific">Mastacembelus armatus</name>
    <name type="common">zig-zag eel</name>
    <dbReference type="NCBI Taxonomy" id="205130"/>
    <lineage>
        <taxon>Eukaryota</taxon>
        <taxon>Metazoa</taxon>
        <taxon>Chordata</taxon>
        <taxon>Craniata</taxon>
        <taxon>Vertebrata</taxon>
        <taxon>Euteleostomi</taxon>
        <taxon>Actinopterygii</taxon>
        <taxon>Neopterygii</taxon>
        <taxon>Teleostei</taxon>
        <taxon>Neoteleostei</taxon>
        <taxon>Acanthomorphata</taxon>
        <taxon>Anabantaria</taxon>
        <taxon>Synbranchiformes</taxon>
        <taxon>Mastacembelidae</taxon>
        <taxon>Mastacembelus</taxon>
    </lineage>
</organism>
<dbReference type="PANTHER" id="PTHR13493:SF3">
    <property type="entry name" value="RRNA N6-ADENOSINE-METHYLTRANSFERASE ZCCHC4"/>
    <property type="match status" value="1"/>
</dbReference>
<keyword evidence="5" id="KW-0949">S-adenosyl-L-methionine</keyword>
<evidence type="ECO:0000256" key="2">
    <source>
        <dbReference type="ARBA" id="ARBA00022490"/>
    </source>
</evidence>
<dbReference type="PROSITE" id="PS51999">
    <property type="entry name" value="ZF_GRF"/>
    <property type="match status" value="1"/>
</dbReference>
<evidence type="ECO:0000313" key="11">
    <source>
        <dbReference type="Ensembl" id="ENSMAMP00000004889.1"/>
    </source>
</evidence>
<evidence type="ECO:0000256" key="6">
    <source>
        <dbReference type="ARBA" id="ARBA00022723"/>
    </source>
</evidence>
<dbReference type="Pfam" id="PF10237">
    <property type="entry name" value="N6-adenineMlase"/>
    <property type="match status" value="2"/>
</dbReference>
<dbReference type="GO" id="GO:0008270">
    <property type="term" value="F:zinc ion binding"/>
    <property type="evidence" value="ECO:0007669"/>
    <property type="project" value="UniProtKB-KW"/>
</dbReference>
<dbReference type="GO" id="GO:0008988">
    <property type="term" value="F:rRNA (adenine-N6-)-methyltransferase activity"/>
    <property type="evidence" value="ECO:0007669"/>
    <property type="project" value="InterPro"/>
</dbReference>
<evidence type="ECO:0000259" key="10">
    <source>
        <dbReference type="PROSITE" id="PS51999"/>
    </source>
</evidence>
<dbReference type="Proteomes" id="UP000261640">
    <property type="component" value="Unplaced"/>
</dbReference>
<dbReference type="InterPro" id="IPR039846">
    <property type="entry name" value="ZCCHC4"/>
</dbReference>
<dbReference type="PROSITE" id="PS50216">
    <property type="entry name" value="DHHC"/>
    <property type="match status" value="1"/>
</dbReference>
<keyword evidence="7 9" id="KW-0863">Zinc-finger</keyword>
<evidence type="ECO:0000256" key="3">
    <source>
        <dbReference type="ARBA" id="ARBA00022603"/>
    </source>
</evidence>
<dbReference type="STRING" id="205130.ENSMAMP00000004889"/>
<dbReference type="GeneTree" id="ENSGT00390000012556"/>
<keyword evidence="2" id="KW-0963">Cytoplasm</keyword>
<evidence type="ECO:0000256" key="5">
    <source>
        <dbReference type="ARBA" id="ARBA00022691"/>
    </source>
</evidence>
<name>A0A3Q3L5I6_9TELE</name>
<protein>
    <submittedName>
        <fullName evidence="11">Zinc finger, CCHC domain containing 4</fullName>
    </submittedName>
</protein>
<dbReference type="InterPro" id="IPR010666">
    <property type="entry name" value="Znf_GRF"/>
</dbReference>
<sequence length="536" mass="61220">MAEADDESFALQLILPEGGKTAPCCPHGPTLLFEKVSKRGERGRRFYACSACRDRKDCNFFQWEDEKVSEARLLAREVKNQSKRPLLSQEEYHTRFTTFISLPLDEKKFCQDCQILLLPGEREAHASHRSTDVSAAQLRRPSALLRPLDNKKSNAQYLFTDRSSHFLLDTLSALGYTKLLCVGTPRLQELIKLRNLEQKHKPMKSLLLDIDFRSACPSPLCICFCKECADRVCSCDKLQPEAHTPYFYQDTCARYAQFYSQDEFCHYNMFNHHFFGGEPSSAVLQAFLTECDEEKVVMVADPPFGGLVKALANSFCLISRMWRKLQSSDGSNADMPMMWIFPYFFEPRILECLPSFSMLDYQVGYDNHPLYKHGKTGRKQSPVRLFTNISPKDIILPKEEGYRFCSVCERDVWCLNKHCAKCNVCPSKDGREWKHCSACQKCVKPSWRHCHSCGRCALPDHPCGLSQGKEGCFNCGSLQHKRKACPLKDTHRISSCPFSAKSGRSKNVSRHPLFKHKTKMRPGAACRAKKMATQSM</sequence>
<evidence type="ECO:0000256" key="7">
    <source>
        <dbReference type="ARBA" id="ARBA00022771"/>
    </source>
</evidence>
<accession>A0A3Q3L5I6</accession>
<dbReference type="InterPro" id="IPR041370">
    <property type="entry name" value="Mlase_EEF1AKMT1/ZCCHC4"/>
</dbReference>
<keyword evidence="6" id="KW-0479">Metal-binding</keyword>
<evidence type="ECO:0000256" key="1">
    <source>
        <dbReference type="ARBA" id="ARBA00004496"/>
    </source>
</evidence>
<dbReference type="PANTHER" id="PTHR13493">
    <property type="entry name" value="ZINC FINGER CCHC DOMAIN-CONTAINING"/>
    <property type="match status" value="1"/>
</dbReference>